<dbReference type="EMBL" id="JBFXLR010000001">
    <property type="protein sequence ID" value="KAL2861587.1"/>
    <property type="molecule type" value="Genomic_DNA"/>
</dbReference>
<reference evidence="1 2" key="1">
    <citation type="submission" date="2024-07" db="EMBL/GenBank/DDBJ databases">
        <title>Section-level genome sequencing and comparative genomics of Aspergillus sections Usti and Cavernicolus.</title>
        <authorList>
            <consortium name="Lawrence Berkeley National Laboratory"/>
            <person name="Nybo J.L."/>
            <person name="Vesth T.C."/>
            <person name="Theobald S."/>
            <person name="Frisvad J.C."/>
            <person name="Larsen T.O."/>
            <person name="Kjaerboelling I."/>
            <person name="Rothschild-Mancinelli K."/>
            <person name="Lyhne E.K."/>
            <person name="Kogle M.E."/>
            <person name="Barry K."/>
            <person name="Clum A."/>
            <person name="Na H."/>
            <person name="Ledsgaard L."/>
            <person name="Lin J."/>
            <person name="Lipzen A."/>
            <person name="Kuo A."/>
            <person name="Riley R."/>
            <person name="Mondo S."/>
            <person name="LaButti K."/>
            <person name="Haridas S."/>
            <person name="Pangalinan J."/>
            <person name="Salamov A.A."/>
            <person name="Simmons B.A."/>
            <person name="Magnuson J.K."/>
            <person name="Chen J."/>
            <person name="Drula E."/>
            <person name="Henrissat B."/>
            <person name="Wiebenga A."/>
            <person name="Lubbers R.J."/>
            <person name="Gomes A.C."/>
            <person name="Macurrencykelacurrency M.R."/>
            <person name="Stajich J."/>
            <person name="Grigoriev I.V."/>
            <person name="Mortensen U.H."/>
            <person name="De vries R.P."/>
            <person name="Baker S.E."/>
            <person name="Andersen M.R."/>
        </authorList>
    </citation>
    <scope>NUCLEOTIDE SEQUENCE [LARGE SCALE GENOMIC DNA]</scope>
    <source>
        <strain evidence="1 2">CBS 756.74</strain>
    </source>
</reference>
<dbReference type="RefSeq" id="XP_070905677.1">
    <property type="nucleotide sequence ID" value="XM_071038053.1"/>
</dbReference>
<gene>
    <name evidence="1" type="ORF">BJX68DRAFT_222885</name>
</gene>
<comment type="caution">
    <text evidence="1">The sequence shown here is derived from an EMBL/GenBank/DDBJ whole genome shotgun (WGS) entry which is preliminary data.</text>
</comment>
<name>A0ABR4LB61_9EURO</name>
<dbReference type="GeneID" id="98153217"/>
<dbReference type="Proteomes" id="UP001610444">
    <property type="component" value="Unassembled WGS sequence"/>
</dbReference>
<evidence type="ECO:0000313" key="2">
    <source>
        <dbReference type="Proteomes" id="UP001610444"/>
    </source>
</evidence>
<organism evidence="1 2">
    <name type="scientific">Aspergillus pseudodeflectus</name>
    <dbReference type="NCBI Taxonomy" id="176178"/>
    <lineage>
        <taxon>Eukaryota</taxon>
        <taxon>Fungi</taxon>
        <taxon>Dikarya</taxon>
        <taxon>Ascomycota</taxon>
        <taxon>Pezizomycotina</taxon>
        <taxon>Eurotiomycetes</taxon>
        <taxon>Eurotiomycetidae</taxon>
        <taxon>Eurotiales</taxon>
        <taxon>Aspergillaceae</taxon>
        <taxon>Aspergillus</taxon>
        <taxon>Aspergillus subgen. Nidulantes</taxon>
    </lineage>
</organism>
<evidence type="ECO:0000313" key="1">
    <source>
        <dbReference type="EMBL" id="KAL2861587.1"/>
    </source>
</evidence>
<accession>A0ABR4LB61</accession>
<proteinExistence type="predicted"/>
<evidence type="ECO:0008006" key="3">
    <source>
        <dbReference type="Google" id="ProtNLM"/>
    </source>
</evidence>
<keyword evidence="2" id="KW-1185">Reference proteome</keyword>
<protein>
    <recommendedName>
        <fullName evidence="3">DNA-directed RNA polymerase</fullName>
    </recommendedName>
</protein>
<sequence length="139" mass="15328">MSTIVWIKDVGEVVRKVALDSGSDRYGQPWWYGKPFIGLSKLALTGKPQGESYLTEKGPKMLSLHVPLDIHEKYLGENKTEGMDKPTKRDHSPGIECVDSDDVHVPARAFRGPMIVSSPAILGRIGFMTSHGEILPLVD</sequence>